<reference evidence="1" key="1">
    <citation type="submission" date="2014-11" db="EMBL/GenBank/DDBJ databases">
        <authorList>
            <person name="Amaro Gonzalez C."/>
        </authorList>
    </citation>
    <scope>NUCLEOTIDE SEQUENCE</scope>
</reference>
<dbReference type="EMBL" id="GBXM01050901">
    <property type="protein sequence ID" value="JAH57676.1"/>
    <property type="molecule type" value="Transcribed_RNA"/>
</dbReference>
<protein>
    <submittedName>
        <fullName evidence="1">Uncharacterized protein</fullName>
    </submittedName>
</protein>
<name>A0A0E9TVR5_ANGAN</name>
<dbReference type="AlphaFoldDB" id="A0A0E9TVR5"/>
<evidence type="ECO:0000313" key="1">
    <source>
        <dbReference type="EMBL" id="JAH57676.1"/>
    </source>
</evidence>
<sequence length="44" mass="4850">MQNCALNCATPLDDKDKGHNAGDFINARNSFLCQNYALINHLNA</sequence>
<proteinExistence type="predicted"/>
<organism evidence="1">
    <name type="scientific">Anguilla anguilla</name>
    <name type="common">European freshwater eel</name>
    <name type="synonym">Muraena anguilla</name>
    <dbReference type="NCBI Taxonomy" id="7936"/>
    <lineage>
        <taxon>Eukaryota</taxon>
        <taxon>Metazoa</taxon>
        <taxon>Chordata</taxon>
        <taxon>Craniata</taxon>
        <taxon>Vertebrata</taxon>
        <taxon>Euteleostomi</taxon>
        <taxon>Actinopterygii</taxon>
        <taxon>Neopterygii</taxon>
        <taxon>Teleostei</taxon>
        <taxon>Anguilliformes</taxon>
        <taxon>Anguillidae</taxon>
        <taxon>Anguilla</taxon>
    </lineage>
</organism>
<accession>A0A0E9TVR5</accession>
<reference evidence="1" key="2">
    <citation type="journal article" date="2015" name="Fish Shellfish Immunol.">
        <title>Early steps in the European eel (Anguilla anguilla)-Vibrio vulnificus interaction in the gills: Role of the RtxA13 toxin.</title>
        <authorList>
            <person name="Callol A."/>
            <person name="Pajuelo D."/>
            <person name="Ebbesson L."/>
            <person name="Teles M."/>
            <person name="MacKenzie S."/>
            <person name="Amaro C."/>
        </authorList>
    </citation>
    <scope>NUCLEOTIDE SEQUENCE</scope>
</reference>